<name>A0A6J6EUH8_9ZZZZ</name>
<dbReference type="AlphaFoldDB" id="A0A6J6EUH8"/>
<reference evidence="1" key="1">
    <citation type="submission" date="2020-05" db="EMBL/GenBank/DDBJ databases">
        <authorList>
            <person name="Chiriac C."/>
            <person name="Salcher M."/>
            <person name="Ghai R."/>
            <person name="Kavagutti S V."/>
        </authorList>
    </citation>
    <scope>NUCLEOTIDE SEQUENCE</scope>
</reference>
<accession>A0A6J6EUH8</accession>
<dbReference type="EMBL" id="CAEZTT010000078">
    <property type="protein sequence ID" value="CAB4578494.1"/>
    <property type="molecule type" value="Genomic_DNA"/>
</dbReference>
<organism evidence="1">
    <name type="scientific">freshwater metagenome</name>
    <dbReference type="NCBI Taxonomy" id="449393"/>
    <lineage>
        <taxon>unclassified sequences</taxon>
        <taxon>metagenomes</taxon>
        <taxon>ecological metagenomes</taxon>
    </lineage>
</organism>
<protein>
    <submittedName>
        <fullName evidence="1">Unannotated protein</fullName>
    </submittedName>
</protein>
<gene>
    <name evidence="1" type="ORF">UFOPK1726_00731</name>
</gene>
<proteinExistence type="predicted"/>
<sequence length="59" mass="6107">MFPISLRNFFATAPNATLAAVSRADARSNTGLASSKPYFCIPTKSACPGLGRVSAAFLA</sequence>
<evidence type="ECO:0000313" key="1">
    <source>
        <dbReference type="EMBL" id="CAB4578494.1"/>
    </source>
</evidence>